<evidence type="ECO:0000313" key="1">
    <source>
        <dbReference type="EMBL" id="RXI05243.1"/>
    </source>
</evidence>
<proteinExistence type="predicted"/>
<gene>
    <name evidence="1" type="ORF">DVH24_006500</name>
</gene>
<keyword evidence="2" id="KW-1185">Reference proteome</keyword>
<protein>
    <submittedName>
        <fullName evidence="1">Uncharacterized protein</fullName>
    </submittedName>
</protein>
<accession>A0A498KIK7</accession>
<dbReference type="EMBL" id="RDQH01000328">
    <property type="protein sequence ID" value="RXI05243.1"/>
    <property type="molecule type" value="Genomic_DNA"/>
</dbReference>
<dbReference type="AlphaFoldDB" id="A0A498KIK7"/>
<name>A0A498KIK7_MALDO</name>
<sequence>MLHSAHAANFIDRSIDRRRKQVLTHCSVSPAMLVLILSEILKMLRLWGFLDFDAEIFCCQGLHSLPRGYHTQKSKESDNAHIMMSQALIVEHDQAGNLFLRAARRQTRSSTDWKAGILDGWNSQPAKCMTAELVRRYRLLVILITFKCCSGKFKFTLSGHPSRRQPSDSLTVLEEDAVEKLMIRRSLLLVEDGWSRHHMIEIFLARTGEEEADDPSSVGHVDSTTM</sequence>
<organism evidence="1 2">
    <name type="scientific">Malus domestica</name>
    <name type="common">Apple</name>
    <name type="synonym">Pyrus malus</name>
    <dbReference type="NCBI Taxonomy" id="3750"/>
    <lineage>
        <taxon>Eukaryota</taxon>
        <taxon>Viridiplantae</taxon>
        <taxon>Streptophyta</taxon>
        <taxon>Embryophyta</taxon>
        <taxon>Tracheophyta</taxon>
        <taxon>Spermatophyta</taxon>
        <taxon>Magnoliopsida</taxon>
        <taxon>eudicotyledons</taxon>
        <taxon>Gunneridae</taxon>
        <taxon>Pentapetalae</taxon>
        <taxon>rosids</taxon>
        <taxon>fabids</taxon>
        <taxon>Rosales</taxon>
        <taxon>Rosaceae</taxon>
        <taxon>Amygdaloideae</taxon>
        <taxon>Maleae</taxon>
        <taxon>Malus</taxon>
    </lineage>
</organism>
<comment type="caution">
    <text evidence="1">The sequence shown here is derived from an EMBL/GenBank/DDBJ whole genome shotgun (WGS) entry which is preliminary data.</text>
</comment>
<reference evidence="1 2" key="1">
    <citation type="submission" date="2018-10" db="EMBL/GenBank/DDBJ databases">
        <title>A high-quality apple genome assembly.</title>
        <authorList>
            <person name="Hu J."/>
        </authorList>
    </citation>
    <scope>NUCLEOTIDE SEQUENCE [LARGE SCALE GENOMIC DNA]</scope>
    <source>
        <strain evidence="2">cv. HFTH1</strain>
        <tissue evidence="1">Young leaf</tissue>
    </source>
</reference>
<evidence type="ECO:0000313" key="2">
    <source>
        <dbReference type="Proteomes" id="UP000290289"/>
    </source>
</evidence>
<dbReference type="Proteomes" id="UP000290289">
    <property type="component" value="Chromosome 2"/>
</dbReference>